<feature type="signal peptide" evidence="1">
    <location>
        <begin position="1"/>
        <end position="21"/>
    </location>
</feature>
<sequence>MYKKIIITSMIYLAMTHSANADISKLISEDVSATTQAKVNFTADVTPKSASELSSVIDEINVNYPKLKRILLYINSGGGDMDSGRLAYWSVKNSHIPITTVDVSMTASAATLFYCAADQRYALPGSHFILHPASISIPSGDAKPNDVDIINRNINLGNEIFKGIYKKCTSLSDAEIKTILYSEQGSLSLNPQEAMKIKLTTNITKDIPLSNINYYVTSA</sequence>
<accession>A0ABV6EKI8</accession>
<keyword evidence="2" id="KW-0378">Hydrolase</keyword>
<proteinExistence type="predicted"/>
<comment type="caution">
    <text evidence="2">The sequence shown here is derived from an EMBL/GenBank/DDBJ whole genome shotgun (WGS) entry which is preliminary data.</text>
</comment>
<feature type="chain" id="PRO_5045572639" evidence="1">
    <location>
        <begin position="22"/>
        <end position="219"/>
    </location>
</feature>
<dbReference type="EMBL" id="JBHLXG010000038">
    <property type="protein sequence ID" value="MFC0229425.1"/>
    <property type="molecule type" value="Genomic_DNA"/>
</dbReference>
<dbReference type="InterPro" id="IPR023562">
    <property type="entry name" value="ClpP/TepA"/>
</dbReference>
<evidence type="ECO:0000313" key="3">
    <source>
        <dbReference type="Proteomes" id="UP001589792"/>
    </source>
</evidence>
<dbReference type="RefSeq" id="WP_380680648.1">
    <property type="nucleotide sequence ID" value="NZ_CP173186.1"/>
</dbReference>
<name>A0ABV6EKI8_9GAMM</name>
<dbReference type="InterPro" id="IPR029045">
    <property type="entry name" value="ClpP/crotonase-like_dom_sf"/>
</dbReference>
<gene>
    <name evidence="2" type="ORF">ACFFJ3_23495</name>
</gene>
<evidence type="ECO:0000256" key="1">
    <source>
        <dbReference type="SAM" id="SignalP"/>
    </source>
</evidence>
<reference evidence="2 3" key="1">
    <citation type="submission" date="2024-09" db="EMBL/GenBank/DDBJ databases">
        <authorList>
            <person name="Sun Q."/>
            <person name="Mori K."/>
        </authorList>
    </citation>
    <scope>NUCLEOTIDE SEQUENCE [LARGE SCALE GENOMIC DNA]</scope>
    <source>
        <strain evidence="2 3">CCM 8626</strain>
    </source>
</reference>
<dbReference type="Gene3D" id="3.90.226.10">
    <property type="entry name" value="2-enoyl-CoA Hydratase, Chain A, domain 1"/>
    <property type="match status" value="1"/>
</dbReference>
<dbReference type="GO" id="GO:0006508">
    <property type="term" value="P:proteolysis"/>
    <property type="evidence" value="ECO:0007669"/>
    <property type="project" value="UniProtKB-KW"/>
</dbReference>
<dbReference type="Proteomes" id="UP001589792">
    <property type="component" value="Unassembled WGS sequence"/>
</dbReference>
<dbReference type="Pfam" id="PF00574">
    <property type="entry name" value="CLP_protease"/>
    <property type="match status" value="1"/>
</dbReference>
<dbReference type="GO" id="GO:0008233">
    <property type="term" value="F:peptidase activity"/>
    <property type="evidence" value="ECO:0007669"/>
    <property type="project" value="UniProtKB-KW"/>
</dbReference>
<protein>
    <submittedName>
        <fullName evidence="2">ATP-dependent Clp protease proteolytic subunit</fullName>
    </submittedName>
</protein>
<keyword evidence="1" id="KW-0732">Signal</keyword>
<keyword evidence="2" id="KW-0645">Protease</keyword>
<keyword evidence="3" id="KW-1185">Reference proteome</keyword>
<organism evidence="2 3">
    <name type="scientific">Serratia aquatilis</name>
    <dbReference type="NCBI Taxonomy" id="1737515"/>
    <lineage>
        <taxon>Bacteria</taxon>
        <taxon>Pseudomonadati</taxon>
        <taxon>Pseudomonadota</taxon>
        <taxon>Gammaproteobacteria</taxon>
        <taxon>Enterobacterales</taxon>
        <taxon>Yersiniaceae</taxon>
        <taxon>Serratia</taxon>
    </lineage>
</organism>
<dbReference type="SUPFAM" id="SSF52096">
    <property type="entry name" value="ClpP/crotonase"/>
    <property type="match status" value="1"/>
</dbReference>
<evidence type="ECO:0000313" key="2">
    <source>
        <dbReference type="EMBL" id="MFC0229425.1"/>
    </source>
</evidence>